<sequence>MLKYILCKVYKVKFWLKKVKNLNCRWNKTLKIIIL</sequence>
<reference evidence="1" key="1">
    <citation type="journal article" date="2021" name="Proc. Natl. Acad. Sci. U.S.A.">
        <title>A Catalog of Tens of Thousands of Viruses from Human Metagenomes Reveals Hidden Associations with Chronic Diseases.</title>
        <authorList>
            <person name="Tisza M.J."/>
            <person name="Buck C.B."/>
        </authorList>
    </citation>
    <scope>NUCLEOTIDE SEQUENCE</scope>
    <source>
        <strain evidence="1">CtjhW4</strain>
    </source>
</reference>
<organism evidence="1">
    <name type="scientific">Myoviridae sp. ctjhW4</name>
    <dbReference type="NCBI Taxonomy" id="2825162"/>
    <lineage>
        <taxon>Viruses</taxon>
        <taxon>Duplodnaviria</taxon>
        <taxon>Heunggongvirae</taxon>
        <taxon>Uroviricota</taxon>
        <taxon>Caudoviricetes</taxon>
    </lineage>
</organism>
<proteinExistence type="predicted"/>
<accession>A0A8S5PRB2</accession>
<name>A0A8S5PRB2_9CAUD</name>
<dbReference type="EMBL" id="BK015491">
    <property type="protein sequence ID" value="DAE09695.1"/>
    <property type="molecule type" value="Genomic_DNA"/>
</dbReference>
<evidence type="ECO:0000313" key="1">
    <source>
        <dbReference type="EMBL" id="DAE09695.1"/>
    </source>
</evidence>
<protein>
    <submittedName>
        <fullName evidence="1">Uncharacterized protein</fullName>
    </submittedName>
</protein>